<dbReference type="AlphaFoldDB" id="A0AAW2HW31"/>
<comment type="caution">
    <text evidence="1">The sequence shown here is derived from an EMBL/GenBank/DDBJ whole genome shotgun (WGS) entry which is preliminary data.</text>
</comment>
<proteinExistence type="predicted"/>
<name>A0AAW2HW31_9NEOP</name>
<evidence type="ECO:0008006" key="2">
    <source>
        <dbReference type="Google" id="ProtNLM"/>
    </source>
</evidence>
<evidence type="ECO:0000313" key="1">
    <source>
        <dbReference type="EMBL" id="KAL0273823.1"/>
    </source>
</evidence>
<organism evidence="1">
    <name type="scientific">Menopon gallinae</name>
    <name type="common">poultry shaft louse</name>
    <dbReference type="NCBI Taxonomy" id="328185"/>
    <lineage>
        <taxon>Eukaryota</taxon>
        <taxon>Metazoa</taxon>
        <taxon>Ecdysozoa</taxon>
        <taxon>Arthropoda</taxon>
        <taxon>Hexapoda</taxon>
        <taxon>Insecta</taxon>
        <taxon>Pterygota</taxon>
        <taxon>Neoptera</taxon>
        <taxon>Paraneoptera</taxon>
        <taxon>Psocodea</taxon>
        <taxon>Troctomorpha</taxon>
        <taxon>Phthiraptera</taxon>
        <taxon>Amblycera</taxon>
        <taxon>Menoponidae</taxon>
        <taxon>Menopon</taxon>
    </lineage>
</organism>
<dbReference type="Gene3D" id="1.25.40.10">
    <property type="entry name" value="Tetratricopeptide repeat domain"/>
    <property type="match status" value="1"/>
</dbReference>
<dbReference type="SUPFAM" id="SSF48452">
    <property type="entry name" value="TPR-like"/>
    <property type="match status" value="1"/>
</dbReference>
<dbReference type="EMBL" id="JARGDH010000003">
    <property type="protein sequence ID" value="KAL0273823.1"/>
    <property type="molecule type" value="Genomic_DNA"/>
</dbReference>
<gene>
    <name evidence="1" type="ORF">PYX00_006404</name>
</gene>
<reference evidence="1" key="1">
    <citation type="journal article" date="2024" name="Gigascience">
        <title>Chromosome-level genome of the poultry shaft louse Menopon gallinae provides insight into the host-switching and adaptive evolution of parasitic lice.</title>
        <authorList>
            <person name="Xu Y."/>
            <person name="Ma L."/>
            <person name="Liu S."/>
            <person name="Liang Y."/>
            <person name="Liu Q."/>
            <person name="He Z."/>
            <person name="Tian L."/>
            <person name="Duan Y."/>
            <person name="Cai W."/>
            <person name="Li H."/>
            <person name="Song F."/>
        </authorList>
    </citation>
    <scope>NUCLEOTIDE SEQUENCE</scope>
    <source>
        <strain evidence="1">Cailab_2023a</strain>
    </source>
</reference>
<sequence>MRAAVTKVQEKKLEPKYSLTVNDGTTFKTITATARDVKEYLKDKTYFKTKGHAKDWKKLRSEFNKQMAEQQRTERFEKEAKLLEERSSARQHCEEQINLIGRHYQNGKMTDVMRFSENFIKYLNKKQDKILPRKWIYLATAFNYLARANAEMGDFKKAKSFGEKLYRIAIISSNTELIAQSYILSGKIFVKFENYKEAAFVWEKLIPLLTDDKRKAWLYHEIGRCYFEMGKYDISYKNGIESAHWAGKCSSSTWSSAANVLLGQVELKRNHYEEALKKFLEAKKHAELCDDEQTLNYINSVENVLNLIITKHRNEISEVKG</sequence>
<dbReference type="InterPro" id="IPR011990">
    <property type="entry name" value="TPR-like_helical_dom_sf"/>
</dbReference>
<dbReference type="PANTHER" id="PTHR23040:SF2">
    <property type="entry name" value="OUTER DYNEIN ARM-DOCKING COMPLEX SUBUNIT 4"/>
    <property type="match status" value="1"/>
</dbReference>
<protein>
    <recommendedName>
        <fullName evidence="2">Tetratricopeptide repeat protein</fullName>
    </recommendedName>
</protein>
<dbReference type="InterPro" id="IPR040111">
    <property type="entry name" value="ODAD4"/>
</dbReference>
<accession>A0AAW2HW31</accession>
<dbReference type="PANTHER" id="PTHR23040">
    <property type="match status" value="1"/>
</dbReference>